<dbReference type="InterPro" id="IPR014722">
    <property type="entry name" value="Rib_uL2_dom2"/>
</dbReference>
<dbReference type="InterPro" id="IPR022666">
    <property type="entry name" value="Ribosomal_uL2_RNA-bd_dom"/>
</dbReference>
<dbReference type="AlphaFoldDB" id="A0ABD0Z6V3"/>
<dbReference type="Pfam" id="PF00181">
    <property type="entry name" value="Ribosomal_L2_N"/>
    <property type="match status" value="1"/>
</dbReference>
<dbReference type="GO" id="GO:1990904">
    <property type="term" value="C:ribonucleoprotein complex"/>
    <property type="evidence" value="ECO:0007669"/>
    <property type="project" value="UniProtKB-KW"/>
</dbReference>
<name>A0ABD0Z6V3_9HEMI</name>
<dbReference type="InterPro" id="IPR002171">
    <property type="entry name" value="Ribosomal_uL2"/>
</dbReference>
<evidence type="ECO:0000313" key="7">
    <source>
        <dbReference type="EMBL" id="KAL1140277.1"/>
    </source>
</evidence>
<dbReference type="PANTHER" id="PTHR13691:SF73">
    <property type="entry name" value="LARGE RIBOSOMAL SUBUNIT PROTEIN UL2M"/>
    <property type="match status" value="1"/>
</dbReference>
<dbReference type="Pfam" id="PF03947">
    <property type="entry name" value="Ribosomal_L2_C"/>
    <property type="match status" value="1"/>
</dbReference>
<keyword evidence="8" id="KW-1185">Reference proteome</keyword>
<proteinExistence type="inferred from homology"/>
<dbReference type="PANTHER" id="PTHR13691">
    <property type="entry name" value="RIBOSOMAL PROTEIN L2"/>
    <property type="match status" value="1"/>
</dbReference>
<dbReference type="InterPro" id="IPR008991">
    <property type="entry name" value="Translation_prot_SH3-like_sf"/>
</dbReference>
<evidence type="ECO:0000313" key="8">
    <source>
        <dbReference type="Proteomes" id="UP001558652"/>
    </source>
</evidence>
<evidence type="ECO:0000256" key="3">
    <source>
        <dbReference type="ARBA" id="ARBA00023274"/>
    </source>
</evidence>
<dbReference type="InterPro" id="IPR012340">
    <property type="entry name" value="NA-bd_OB-fold"/>
</dbReference>
<sequence length="308" mass="34588">MSFLHTVLKRIQSSGELRRLQLFEIHSSAFRNKCKDVDLPSNVGALAGKYRRIVLYPEEYTVKPLNVRNLGGRDPVSGRLVIKGIGGGIKRKYHWIEWKREGPKEGPPLVEKVIQIMVDWCRTSRIALVASGDRMKYILATENMKAGDLIRTSQHIPRIPVAAKEGDAYPLGALPVGTIIHNVEKYAGCGGWYVHAAGSCATIVRKMSDRVVIRLPSKEEVSLSQECMATVGRLSNSEHINTPIGSAQRNRELGNRPRSGLWQRKDGRHGRKIRPLPPVQTHDKKTEDDKPEVIQLSLKLDDLYHSKL</sequence>
<dbReference type="Gene3D" id="2.30.30.30">
    <property type="match status" value="1"/>
</dbReference>
<feature type="domain" description="Large ribosomal subunit protein uL2 RNA-binding" evidence="6">
    <location>
        <begin position="72"/>
        <end position="152"/>
    </location>
</feature>
<keyword evidence="2" id="KW-0689">Ribosomal protein</keyword>
<evidence type="ECO:0000256" key="4">
    <source>
        <dbReference type="SAM" id="MobiDB-lite"/>
    </source>
</evidence>
<feature type="compositionally biased region" description="Basic and acidic residues" evidence="4">
    <location>
        <begin position="281"/>
        <end position="291"/>
    </location>
</feature>
<evidence type="ECO:0008006" key="9">
    <source>
        <dbReference type="Google" id="ProtNLM"/>
    </source>
</evidence>
<dbReference type="EMBL" id="JBFDAA010000001">
    <property type="protein sequence ID" value="KAL1140277.1"/>
    <property type="molecule type" value="Genomic_DNA"/>
</dbReference>
<organism evidence="7 8">
    <name type="scientific">Ranatra chinensis</name>
    <dbReference type="NCBI Taxonomy" id="642074"/>
    <lineage>
        <taxon>Eukaryota</taxon>
        <taxon>Metazoa</taxon>
        <taxon>Ecdysozoa</taxon>
        <taxon>Arthropoda</taxon>
        <taxon>Hexapoda</taxon>
        <taxon>Insecta</taxon>
        <taxon>Pterygota</taxon>
        <taxon>Neoptera</taxon>
        <taxon>Paraneoptera</taxon>
        <taxon>Hemiptera</taxon>
        <taxon>Heteroptera</taxon>
        <taxon>Panheteroptera</taxon>
        <taxon>Nepomorpha</taxon>
        <taxon>Nepidae</taxon>
        <taxon>Ranatrinae</taxon>
        <taxon>Ranatra</taxon>
    </lineage>
</organism>
<dbReference type="SUPFAM" id="SSF50104">
    <property type="entry name" value="Translation proteins SH3-like domain"/>
    <property type="match status" value="1"/>
</dbReference>
<evidence type="ECO:0000256" key="2">
    <source>
        <dbReference type="ARBA" id="ARBA00022980"/>
    </source>
</evidence>
<gene>
    <name evidence="7" type="ORF">AAG570_000209</name>
</gene>
<evidence type="ECO:0000256" key="1">
    <source>
        <dbReference type="ARBA" id="ARBA00005636"/>
    </source>
</evidence>
<comment type="caution">
    <text evidence="7">The sequence shown here is derived from an EMBL/GenBank/DDBJ whole genome shotgun (WGS) entry which is preliminary data.</text>
</comment>
<dbReference type="SMART" id="SM01383">
    <property type="entry name" value="Ribosomal_L2"/>
    <property type="match status" value="1"/>
</dbReference>
<dbReference type="SUPFAM" id="SSF50249">
    <property type="entry name" value="Nucleic acid-binding proteins"/>
    <property type="match status" value="1"/>
</dbReference>
<dbReference type="Proteomes" id="UP001558652">
    <property type="component" value="Unassembled WGS sequence"/>
</dbReference>
<evidence type="ECO:0000259" key="5">
    <source>
        <dbReference type="SMART" id="SM01382"/>
    </source>
</evidence>
<accession>A0ABD0Z6V3</accession>
<reference evidence="7 8" key="1">
    <citation type="submission" date="2024-07" db="EMBL/GenBank/DDBJ databases">
        <title>Chromosome-level genome assembly of the water stick insect Ranatra chinensis (Heteroptera: Nepidae).</title>
        <authorList>
            <person name="Liu X."/>
        </authorList>
    </citation>
    <scope>NUCLEOTIDE SEQUENCE [LARGE SCALE GENOMIC DNA]</scope>
    <source>
        <strain evidence="7">Cailab_2021Rc</strain>
        <tissue evidence="7">Muscle</tissue>
    </source>
</reference>
<keyword evidence="3" id="KW-0687">Ribonucleoprotein</keyword>
<dbReference type="GO" id="GO:0005840">
    <property type="term" value="C:ribosome"/>
    <property type="evidence" value="ECO:0007669"/>
    <property type="project" value="UniProtKB-KW"/>
</dbReference>
<dbReference type="Gene3D" id="2.40.50.140">
    <property type="entry name" value="Nucleic acid-binding proteins"/>
    <property type="match status" value="1"/>
</dbReference>
<evidence type="ECO:0000259" key="6">
    <source>
        <dbReference type="SMART" id="SM01383"/>
    </source>
</evidence>
<dbReference type="InterPro" id="IPR022669">
    <property type="entry name" value="Ribosomal_uL2_C"/>
</dbReference>
<dbReference type="SMART" id="SM01382">
    <property type="entry name" value="Ribosomal_L2_C"/>
    <property type="match status" value="1"/>
</dbReference>
<feature type="region of interest" description="Disordered" evidence="4">
    <location>
        <begin position="238"/>
        <end position="291"/>
    </location>
</feature>
<protein>
    <recommendedName>
        <fullName evidence="9">Ribosomal protein L2</fullName>
    </recommendedName>
</protein>
<feature type="compositionally biased region" description="Polar residues" evidence="4">
    <location>
        <begin position="238"/>
        <end position="248"/>
    </location>
</feature>
<feature type="domain" description="Large ribosomal subunit protein uL2 C-terminal" evidence="5">
    <location>
        <begin position="163"/>
        <end position="285"/>
    </location>
</feature>
<comment type="similarity">
    <text evidence="1">Belongs to the universal ribosomal protein uL2 family.</text>
</comment>